<dbReference type="InterPro" id="IPR050611">
    <property type="entry name" value="ABCF"/>
</dbReference>
<dbReference type="RefSeq" id="WP_251840284.1">
    <property type="nucleotide sequence ID" value="NZ_JACSPO010000008.1"/>
</dbReference>
<dbReference type="PANTHER" id="PTHR19211">
    <property type="entry name" value="ATP-BINDING TRANSPORT PROTEIN-RELATED"/>
    <property type="match status" value="1"/>
</dbReference>
<accession>A0ABR8Z4B6</accession>
<feature type="compositionally biased region" description="Basic and acidic residues" evidence="4">
    <location>
        <begin position="248"/>
        <end position="277"/>
    </location>
</feature>
<sequence>MPHPSSSVVLHDLSFSWPDGTPALEGVSGAFGRGSTGLVGANGAGKSTLLRLVSGALVPTGGTVSVRGVVDHLPQRLTAVPGTVLADLLGVATTLRALRAIEAGSTDPADFDAVGTDWDVEERAAAALATLGLPVDLDRPVTALSGGEAVLAALVGVRLRGADVALLDEPTNNLDGDARERVYEVVRGWRGTLVVVSHDLALLDLMDATAELRAGELVTFGGPYSAYREWLATQQEAARQALRTAEQTLRREQRERDRAEERMAHSQRQGRKDRADGKYPPIVLGARRNAAERSQGERRTAVDARLASARASVDLAEAAVRDDDAVRVDLPDPHVPRGRRLAVLPSSDGRDVVLQGPERVALVGANGVGKTTLLRSLLPTLSVRVGYLPQRAELDDGATVLDIVRAASPHLAPGEVRNRLARLLVRGDMVDRAVATLSGGERFRVALARVLLTDPPPELLVLDEPTNDLDIPTVDQLVAALGAYRGALLVVSHDGAFLQRLGLDAVVRLTAGGRLERVT</sequence>
<reference evidence="6 7" key="1">
    <citation type="submission" date="2020-08" db="EMBL/GenBank/DDBJ databases">
        <title>A Genomic Blueprint of the Chicken Gut Microbiome.</title>
        <authorList>
            <person name="Gilroy R."/>
            <person name="Ravi A."/>
            <person name="Getino M."/>
            <person name="Pursley I."/>
            <person name="Horton D.L."/>
            <person name="Alikhan N.-F."/>
            <person name="Baker D."/>
            <person name="Gharbi K."/>
            <person name="Hall N."/>
            <person name="Watson M."/>
            <person name="Adriaenssens E.M."/>
            <person name="Foster-Nyarko E."/>
            <person name="Jarju S."/>
            <person name="Secka A."/>
            <person name="Antonio M."/>
            <person name="Oren A."/>
            <person name="Chaudhuri R."/>
            <person name="La Ragione R.M."/>
            <person name="Hildebrand F."/>
            <person name="Pallen M.J."/>
        </authorList>
    </citation>
    <scope>NUCLEOTIDE SEQUENCE [LARGE SCALE GENOMIC DNA]</scope>
    <source>
        <strain evidence="6 7">Sa1BUA1</strain>
    </source>
</reference>
<evidence type="ECO:0000256" key="4">
    <source>
        <dbReference type="SAM" id="MobiDB-lite"/>
    </source>
</evidence>
<dbReference type="Pfam" id="PF00005">
    <property type="entry name" value="ABC_tran"/>
    <property type="match status" value="2"/>
</dbReference>
<feature type="domain" description="ABC transporter" evidence="5">
    <location>
        <begin position="320"/>
        <end position="519"/>
    </location>
</feature>
<name>A0ABR8Z4B6_9MICO</name>
<dbReference type="PANTHER" id="PTHR19211:SF6">
    <property type="entry name" value="BLL7188 PROTEIN"/>
    <property type="match status" value="1"/>
</dbReference>
<dbReference type="InterPro" id="IPR027417">
    <property type="entry name" value="P-loop_NTPase"/>
</dbReference>
<dbReference type="InterPro" id="IPR003593">
    <property type="entry name" value="AAA+_ATPase"/>
</dbReference>
<comment type="caution">
    <text evidence="6">The sequence shown here is derived from an EMBL/GenBank/DDBJ whole genome shotgun (WGS) entry which is preliminary data.</text>
</comment>
<evidence type="ECO:0000256" key="2">
    <source>
        <dbReference type="ARBA" id="ARBA00022741"/>
    </source>
</evidence>
<feature type="region of interest" description="Disordered" evidence="4">
    <location>
        <begin position="241"/>
        <end position="280"/>
    </location>
</feature>
<dbReference type="Proteomes" id="UP000661894">
    <property type="component" value="Unassembled WGS sequence"/>
</dbReference>
<evidence type="ECO:0000259" key="5">
    <source>
        <dbReference type="PROSITE" id="PS50893"/>
    </source>
</evidence>
<dbReference type="InterPro" id="IPR003439">
    <property type="entry name" value="ABC_transporter-like_ATP-bd"/>
</dbReference>
<dbReference type="EMBL" id="JACSPO010000008">
    <property type="protein sequence ID" value="MBD8063187.1"/>
    <property type="molecule type" value="Genomic_DNA"/>
</dbReference>
<evidence type="ECO:0000256" key="1">
    <source>
        <dbReference type="ARBA" id="ARBA00022737"/>
    </source>
</evidence>
<evidence type="ECO:0000256" key="3">
    <source>
        <dbReference type="ARBA" id="ARBA00022840"/>
    </source>
</evidence>
<organism evidence="6 7">
    <name type="scientific">Oceanitalea stevensii</name>
    <dbReference type="NCBI Taxonomy" id="2763072"/>
    <lineage>
        <taxon>Bacteria</taxon>
        <taxon>Bacillati</taxon>
        <taxon>Actinomycetota</taxon>
        <taxon>Actinomycetes</taxon>
        <taxon>Micrococcales</taxon>
        <taxon>Bogoriellaceae</taxon>
        <taxon>Georgenia</taxon>
    </lineage>
</organism>
<keyword evidence="3 6" id="KW-0067">ATP-binding</keyword>
<gene>
    <name evidence="6" type="ORF">H9624_12760</name>
</gene>
<dbReference type="GO" id="GO:0005524">
    <property type="term" value="F:ATP binding"/>
    <property type="evidence" value="ECO:0007669"/>
    <property type="project" value="UniProtKB-KW"/>
</dbReference>
<evidence type="ECO:0000313" key="7">
    <source>
        <dbReference type="Proteomes" id="UP000661894"/>
    </source>
</evidence>
<dbReference type="SUPFAM" id="SSF52540">
    <property type="entry name" value="P-loop containing nucleoside triphosphate hydrolases"/>
    <property type="match status" value="2"/>
</dbReference>
<keyword evidence="7" id="KW-1185">Reference proteome</keyword>
<protein>
    <submittedName>
        <fullName evidence="6">ABC-F family ATP-binding cassette domain-containing protein</fullName>
    </submittedName>
</protein>
<feature type="domain" description="ABC transporter" evidence="5">
    <location>
        <begin position="8"/>
        <end position="239"/>
    </location>
</feature>
<dbReference type="Gene3D" id="3.40.50.300">
    <property type="entry name" value="P-loop containing nucleotide triphosphate hydrolases"/>
    <property type="match status" value="2"/>
</dbReference>
<proteinExistence type="predicted"/>
<keyword evidence="2" id="KW-0547">Nucleotide-binding</keyword>
<evidence type="ECO:0000313" key="6">
    <source>
        <dbReference type="EMBL" id="MBD8063187.1"/>
    </source>
</evidence>
<dbReference type="SMART" id="SM00382">
    <property type="entry name" value="AAA"/>
    <property type="match status" value="2"/>
</dbReference>
<keyword evidence="1" id="KW-0677">Repeat</keyword>
<dbReference type="PROSITE" id="PS50893">
    <property type="entry name" value="ABC_TRANSPORTER_2"/>
    <property type="match status" value="2"/>
</dbReference>